<dbReference type="RefSeq" id="WP_123040582.1">
    <property type="nucleotide sequence ID" value="NZ_CP033433.1"/>
</dbReference>
<evidence type="ECO:0000313" key="4">
    <source>
        <dbReference type="EMBL" id="AYQ72522.1"/>
    </source>
</evidence>
<dbReference type="AlphaFoldDB" id="A0A3G3JWB1"/>
<dbReference type="Proteomes" id="UP000269097">
    <property type="component" value="Chromosome"/>
</dbReference>
<name>A0A3G3JWB1_9BACL</name>
<dbReference type="SUPFAM" id="SSF109604">
    <property type="entry name" value="HD-domain/PDEase-like"/>
    <property type="match status" value="1"/>
</dbReference>
<dbReference type="Gene3D" id="1.10.3210.10">
    <property type="entry name" value="Hypothetical protein af1432"/>
    <property type="match status" value="1"/>
</dbReference>
<sequence length="206" mass="24000">METWINERMSGQIAFIAEVDKLKGVLRQTFIMDGSRRENTAEHSWNIAVFAMLMHEYAEPKPDLNRVVRMLLLHDIVEIDAGDTFAYDAVGYEDKEEREQAAARRIYGLLPEDQRDEWVQAWREFEEGETVEARYANAIDRLLPLVHNYYTGGQSWVRHGIKRSQVIRRIAPVEHISPPMWEFAMELLDRAVEKGILKEDEPGERG</sequence>
<proteinExistence type="predicted"/>
<keyword evidence="2" id="KW-0378">Hydrolase</keyword>
<reference evidence="4 5" key="1">
    <citation type="submission" date="2018-10" db="EMBL/GenBank/DDBJ databases">
        <title>Genome Sequence of Cohnella sp.</title>
        <authorList>
            <person name="Srinivasan S."/>
            <person name="Kim M.K."/>
        </authorList>
    </citation>
    <scope>NUCLEOTIDE SEQUENCE [LARGE SCALE GENOMIC DNA]</scope>
    <source>
        <strain evidence="4 5">18JY8-7</strain>
    </source>
</reference>
<keyword evidence="5" id="KW-1185">Reference proteome</keyword>
<dbReference type="GO" id="GO:0005737">
    <property type="term" value="C:cytoplasm"/>
    <property type="evidence" value="ECO:0007669"/>
    <property type="project" value="TreeGrafter"/>
</dbReference>
<dbReference type="InterPro" id="IPR006674">
    <property type="entry name" value="HD_domain"/>
</dbReference>
<protein>
    <submittedName>
        <fullName evidence="4">HD domain-containing protein</fullName>
    </submittedName>
</protein>
<dbReference type="PANTHER" id="PTHR11845:SF13">
    <property type="entry name" value="5'-DEOXYNUCLEOTIDASE HDDC2"/>
    <property type="match status" value="1"/>
</dbReference>
<dbReference type="InterPro" id="IPR039356">
    <property type="entry name" value="YfbR/HDDC2"/>
</dbReference>
<dbReference type="KEGG" id="coh:EAV92_08035"/>
<evidence type="ECO:0000259" key="3">
    <source>
        <dbReference type="Pfam" id="PF13023"/>
    </source>
</evidence>
<dbReference type="Pfam" id="PF13023">
    <property type="entry name" value="HD_3"/>
    <property type="match status" value="1"/>
</dbReference>
<accession>A0A3G3JWB1</accession>
<feature type="domain" description="HD" evidence="3">
    <location>
        <begin position="19"/>
        <end position="170"/>
    </location>
</feature>
<dbReference type="PANTHER" id="PTHR11845">
    <property type="entry name" value="5'-DEOXYNUCLEOTIDASE HDDC2"/>
    <property type="match status" value="1"/>
</dbReference>
<evidence type="ECO:0000313" key="5">
    <source>
        <dbReference type="Proteomes" id="UP000269097"/>
    </source>
</evidence>
<gene>
    <name evidence="4" type="ORF">EAV92_08035</name>
</gene>
<dbReference type="GO" id="GO:0046872">
    <property type="term" value="F:metal ion binding"/>
    <property type="evidence" value="ECO:0007669"/>
    <property type="project" value="UniProtKB-KW"/>
</dbReference>
<organism evidence="4 5">
    <name type="scientific">Cohnella candidum</name>
    <dbReference type="NCBI Taxonomy" id="2674991"/>
    <lineage>
        <taxon>Bacteria</taxon>
        <taxon>Bacillati</taxon>
        <taxon>Bacillota</taxon>
        <taxon>Bacilli</taxon>
        <taxon>Bacillales</taxon>
        <taxon>Paenibacillaceae</taxon>
        <taxon>Cohnella</taxon>
    </lineage>
</organism>
<evidence type="ECO:0000256" key="1">
    <source>
        <dbReference type="ARBA" id="ARBA00022723"/>
    </source>
</evidence>
<dbReference type="GO" id="GO:0002953">
    <property type="term" value="F:5'-deoxynucleotidase activity"/>
    <property type="evidence" value="ECO:0007669"/>
    <property type="project" value="InterPro"/>
</dbReference>
<dbReference type="EMBL" id="CP033433">
    <property type="protein sequence ID" value="AYQ72522.1"/>
    <property type="molecule type" value="Genomic_DNA"/>
</dbReference>
<keyword evidence="1" id="KW-0479">Metal-binding</keyword>
<evidence type="ECO:0000256" key="2">
    <source>
        <dbReference type="ARBA" id="ARBA00022801"/>
    </source>
</evidence>